<accession>A0ABS2CHQ8</accession>
<comment type="caution">
    <text evidence="2">The sequence shown here is derived from an EMBL/GenBank/DDBJ whole genome shotgun (WGS) entry which is preliminary data.</text>
</comment>
<protein>
    <submittedName>
        <fullName evidence="2">GNAT family N-acetyltransferase</fullName>
    </submittedName>
</protein>
<dbReference type="InterPro" id="IPR016181">
    <property type="entry name" value="Acyl_CoA_acyltransferase"/>
</dbReference>
<reference evidence="2" key="1">
    <citation type="submission" date="2021-02" db="EMBL/GenBank/DDBJ databases">
        <title>Phycicoccus sp. MQZ13P-5T, whole genome shotgun sequence.</title>
        <authorList>
            <person name="Tuo L."/>
        </authorList>
    </citation>
    <scope>NUCLEOTIDE SEQUENCE</scope>
    <source>
        <strain evidence="2">MQZ13P-5</strain>
    </source>
</reference>
<dbReference type="EMBL" id="JAFDVD010000004">
    <property type="protein sequence ID" value="MBM6399407.1"/>
    <property type="molecule type" value="Genomic_DNA"/>
</dbReference>
<dbReference type="SUPFAM" id="SSF55729">
    <property type="entry name" value="Acyl-CoA N-acyltransferases (Nat)"/>
    <property type="match status" value="1"/>
</dbReference>
<evidence type="ECO:0000313" key="3">
    <source>
        <dbReference type="Proteomes" id="UP001430172"/>
    </source>
</evidence>
<dbReference type="Proteomes" id="UP001430172">
    <property type="component" value="Unassembled WGS sequence"/>
</dbReference>
<evidence type="ECO:0000313" key="2">
    <source>
        <dbReference type="EMBL" id="MBM6399407.1"/>
    </source>
</evidence>
<dbReference type="Pfam" id="PF00583">
    <property type="entry name" value="Acetyltransf_1"/>
    <property type="match status" value="1"/>
</dbReference>
<dbReference type="InterPro" id="IPR000182">
    <property type="entry name" value="GNAT_dom"/>
</dbReference>
<dbReference type="PROSITE" id="PS51186">
    <property type="entry name" value="GNAT"/>
    <property type="match status" value="1"/>
</dbReference>
<organism evidence="2 3">
    <name type="scientific">Phycicoccus sonneratiae</name>
    <dbReference type="NCBI Taxonomy" id="2807628"/>
    <lineage>
        <taxon>Bacteria</taxon>
        <taxon>Bacillati</taxon>
        <taxon>Actinomycetota</taxon>
        <taxon>Actinomycetes</taxon>
        <taxon>Micrococcales</taxon>
        <taxon>Intrasporangiaceae</taxon>
        <taxon>Phycicoccus</taxon>
    </lineage>
</organism>
<dbReference type="Gene3D" id="3.40.630.30">
    <property type="match status" value="1"/>
</dbReference>
<sequence length="151" mass="16026">MWTRTAPPAVPGEGRVVALHPADRAEATAFLEAHSPRTHGQPFARSGQLWLGVRDDDGSLLACGGSEPSEAGTPTLAGIAVATDRRRSGLGAAVTAALTRRGVEEAGACALGMFADNDSARRVYERLGFTTGMRWRSRWVDTQALRPGERA</sequence>
<proteinExistence type="predicted"/>
<name>A0ABS2CHQ8_9MICO</name>
<gene>
    <name evidence="2" type="ORF">JQN70_03320</name>
</gene>
<feature type="domain" description="N-acetyltransferase" evidence="1">
    <location>
        <begin position="14"/>
        <end position="151"/>
    </location>
</feature>
<evidence type="ECO:0000259" key="1">
    <source>
        <dbReference type="PROSITE" id="PS51186"/>
    </source>
</evidence>
<keyword evidence="3" id="KW-1185">Reference proteome</keyword>